<sequence>MPGSRWTGSAASAYQAVNTDHGRVLRELARLDDQLKTHIDQSARLVVNGRTELDTVKKWVFDVAAAVPKTAVGERMLLPIVNKGLGDVAEIVTRTNGELNAIGAGVRGLGEQYRKLGEQKLAGGGEPGQAVGDDKKPETENDYEKALRDAGLLTGPPPDGYYREWLQNAERQGVPPDVLVDIARRHHITPDSFDVLNGMEKVTDADGKSFFLVPPGTSGADVRKAALMTYVLNAGTDYGDGTAHDFEPTPYSADEVQRIIDRQEANAWSYDQDVDFVHDNGGRLTTTPNGMLMGMGGNQLQDFFSEGGGSTWGDVFMVNIDDPKDPAQTLRDMIHSGNMWYPREGGEGREGLNQLDLDRILHHEERHSQQWQRLGYLGFINAYQGGKLVEIFTDHPLEKDAGLSDGGY</sequence>
<gene>
    <name evidence="3" type="ORF">MSEDJ_02190</name>
</gene>
<dbReference type="EMBL" id="AP022588">
    <property type="protein sequence ID" value="BBY26123.1"/>
    <property type="molecule type" value="Genomic_DNA"/>
</dbReference>
<organism evidence="3 4">
    <name type="scientific">Mycolicibacterium sediminis</name>
    <dbReference type="NCBI Taxonomy" id="1286180"/>
    <lineage>
        <taxon>Bacteria</taxon>
        <taxon>Bacillati</taxon>
        <taxon>Actinomycetota</taxon>
        <taxon>Actinomycetes</taxon>
        <taxon>Mycobacteriales</taxon>
        <taxon>Mycobacteriaceae</taxon>
        <taxon>Mycolicibacterium</taxon>
    </lineage>
</organism>
<protein>
    <submittedName>
        <fullName evidence="3">ESX-1 secretion-associated protein</fullName>
    </submittedName>
</protein>
<dbReference type="KEGG" id="msei:MSEDJ_02190"/>
<evidence type="ECO:0000256" key="1">
    <source>
        <dbReference type="SAM" id="MobiDB-lite"/>
    </source>
</evidence>
<dbReference type="Proteomes" id="UP000467193">
    <property type="component" value="Chromosome"/>
</dbReference>
<dbReference type="AlphaFoldDB" id="A0A7I7QIH3"/>
<evidence type="ECO:0000313" key="4">
    <source>
        <dbReference type="Proteomes" id="UP000467193"/>
    </source>
</evidence>
<accession>A0A7I7QIH3</accession>
<dbReference type="InterPro" id="IPR043796">
    <property type="entry name" value="ESX-1_EspA/EspE-like"/>
</dbReference>
<dbReference type="Pfam" id="PF18879">
    <property type="entry name" value="EspA_EspE"/>
    <property type="match status" value="1"/>
</dbReference>
<reference evidence="3 4" key="1">
    <citation type="journal article" date="2019" name="Emerg. Microbes Infect.">
        <title>Comprehensive subspecies identification of 175 nontuberculous mycobacteria species based on 7547 genomic profiles.</title>
        <authorList>
            <person name="Matsumoto Y."/>
            <person name="Kinjo T."/>
            <person name="Motooka D."/>
            <person name="Nabeya D."/>
            <person name="Jung N."/>
            <person name="Uechi K."/>
            <person name="Horii T."/>
            <person name="Iida T."/>
            <person name="Fujita J."/>
            <person name="Nakamura S."/>
        </authorList>
    </citation>
    <scope>NUCLEOTIDE SEQUENCE [LARGE SCALE GENOMIC DNA]</scope>
    <source>
        <strain evidence="3 4">JCM 17899</strain>
    </source>
</reference>
<feature type="region of interest" description="Disordered" evidence="1">
    <location>
        <begin position="120"/>
        <end position="139"/>
    </location>
</feature>
<proteinExistence type="predicted"/>
<evidence type="ECO:0000259" key="2">
    <source>
        <dbReference type="Pfam" id="PF18879"/>
    </source>
</evidence>
<evidence type="ECO:0000313" key="3">
    <source>
        <dbReference type="EMBL" id="BBY26123.1"/>
    </source>
</evidence>
<keyword evidence="4" id="KW-1185">Reference proteome</keyword>
<name>A0A7I7QIH3_9MYCO</name>
<feature type="domain" description="ESX-1 secretion-associated protein EspA/EspE-like" evidence="2">
    <location>
        <begin position="2"/>
        <end position="54"/>
    </location>
</feature>